<sequence>MNIPELPPKPKVRNPETVSLHFPRPEKCHLLTANDLQSLLRERDKLQLYVSKFVDGEDIKVNAQSYKNALNMLGNAYVELEAERKKMQDEMDRYYRLEFQYHEKWQELDYIVKDQFDTQALKNRLKTKVKELEADSELLENQQNFKDVDSFISEYLSFRTAYHLHNEKLQTFDFLGILRQ</sequence>
<dbReference type="AlphaFoldDB" id="A0A125RDZ3"/>
<keyword evidence="7" id="KW-0175">Coiled coil</keyword>
<dbReference type="OrthoDB" id="4035847at2759"/>
<dbReference type="STRING" id="45286.A0A125RDZ3"/>
<evidence type="ECO:0000259" key="8">
    <source>
        <dbReference type="PROSITE" id="PS51314"/>
    </source>
</evidence>
<evidence type="ECO:0000256" key="2">
    <source>
        <dbReference type="ARBA" id="ARBA00007617"/>
    </source>
</evidence>
<dbReference type="GeneID" id="28722181"/>
<dbReference type="RefSeq" id="XP_017985977.1">
    <property type="nucleotide sequence ID" value="XM_018130488.1"/>
</dbReference>
<organism evidence="9 10">
    <name type="scientific">Eremothecium sinecaudum</name>
    <dbReference type="NCBI Taxonomy" id="45286"/>
    <lineage>
        <taxon>Eukaryota</taxon>
        <taxon>Fungi</taxon>
        <taxon>Dikarya</taxon>
        <taxon>Ascomycota</taxon>
        <taxon>Saccharomycotina</taxon>
        <taxon>Saccharomycetes</taxon>
        <taxon>Saccharomycetales</taxon>
        <taxon>Saccharomycetaceae</taxon>
        <taxon>Eremothecium</taxon>
    </lineage>
</organism>
<keyword evidence="3 6" id="KW-0813">Transport</keyword>
<feature type="coiled-coil region" evidence="7">
    <location>
        <begin position="63"/>
        <end position="97"/>
    </location>
</feature>
<accession>A0A125RDZ3</accession>
<evidence type="ECO:0000256" key="6">
    <source>
        <dbReference type="PROSITE-ProRule" id="PRU00646"/>
    </source>
</evidence>
<proteinExistence type="inferred from homology"/>
<comment type="subcellular location">
    <subcellularLocation>
        <location evidence="1">Endosome</location>
    </subcellularLocation>
</comment>
<evidence type="ECO:0000256" key="1">
    <source>
        <dbReference type="ARBA" id="ARBA00004177"/>
    </source>
</evidence>
<gene>
    <name evidence="9" type="ORF">AW171_hschr2512</name>
</gene>
<dbReference type="GO" id="GO:0000813">
    <property type="term" value="C:ESCRT I complex"/>
    <property type="evidence" value="ECO:0007669"/>
    <property type="project" value="UniProtKB-ARBA"/>
</dbReference>
<dbReference type="GO" id="GO:0072666">
    <property type="term" value="P:establishment of protein localization to vacuole"/>
    <property type="evidence" value="ECO:0007669"/>
    <property type="project" value="UniProtKB-ARBA"/>
</dbReference>
<evidence type="ECO:0000256" key="7">
    <source>
        <dbReference type="SAM" id="Coils"/>
    </source>
</evidence>
<name>A0A125RDZ3_9SACH</name>
<dbReference type="GO" id="GO:0006886">
    <property type="term" value="P:intracellular protein transport"/>
    <property type="evidence" value="ECO:0007669"/>
    <property type="project" value="UniProtKB-ARBA"/>
</dbReference>
<evidence type="ECO:0000256" key="4">
    <source>
        <dbReference type="ARBA" id="ARBA00022753"/>
    </source>
</evidence>
<dbReference type="PROSITE" id="PS51314">
    <property type="entry name" value="VPS37_C"/>
    <property type="match status" value="1"/>
</dbReference>
<reference evidence="9 10" key="1">
    <citation type="submission" date="2016-01" db="EMBL/GenBank/DDBJ databases">
        <title>Genome sequence of the yeast Holleya sinecauda.</title>
        <authorList>
            <person name="Dietrich F.S."/>
        </authorList>
    </citation>
    <scope>NUCLEOTIDE SEQUENCE [LARGE SCALE GENOMIC DNA]</scope>
    <source>
        <strain evidence="9 10">ATCC 58844</strain>
    </source>
</reference>
<evidence type="ECO:0000313" key="9">
    <source>
        <dbReference type="EMBL" id="AMD18981.1"/>
    </source>
</evidence>
<evidence type="ECO:0000256" key="3">
    <source>
        <dbReference type="ARBA" id="ARBA00022448"/>
    </source>
</evidence>
<dbReference type="SUPFAM" id="SSF140111">
    <property type="entry name" value="Endosomal sorting complex assembly domain"/>
    <property type="match status" value="1"/>
</dbReference>
<protein>
    <submittedName>
        <fullName evidence="9">HBR080Wp</fullName>
    </submittedName>
</protein>
<evidence type="ECO:0000313" key="10">
    <source>
        <dbReference type="Proteomes" id="UP000243052"/>
    </source>
</evidence>
<dbReference type="InterPro" id="IPR029012">
    <property type="entry name" value="Helix_hairpin_bin_sf"/>
</dbReference>
<evidence type="ECO:0000256" key="5">
    <source>
        <dbReference type="ARBA" id="ARBA00022927"/>
    </source>
</evidence>
<dbReference type="Gene3D" id="1.10.287.660">
    <property type="entry name" value="Helix hairpin bin"/>
    <property type="match status" value="1"/>
</dbReference>
<dbReference type="Proteomes" id="UP000243052">
    <property type="component" value="Chromosome ii"/>
</dbReference>
<keyword evidence="5 6" id="KW-0653">Protein transport</keyword>
<dbReference type="EMBL" id="CP014242">
    <property type="protein sequence ID" value="AMD18981.1"/>
    <property type="molecule type" value="Genomic_DNA"/>
</dbReference>
<dbReference type="Pfam" id="PF07200">
    <property type="entry name" value="Mod_r"/>
    <property type="match status" value="1"/>
</dbReference>
<dbReference type="GO" id="GO:0043162">
    <property type="term" value="P:ubiquitin-dependent protein catabolic process via the multivesicular body sorting pathway"/>
    <property type="evidence" value="ECO:0007669"/>
    <property type="project" value="UniProtKB-ARBA"/>
</dbReference>
<dbReference type="InterPro" id="IPR037202">
    <property type="entry name" value="ESCRT_assembly_dom"/>
</dbReference>
<comment type="similarity">
    <text evidence="2">Belongs to the VPS37 family.</text>
</comment>
<feature type="domain" description="VPS37 C-terminal" evidence="8">
    <location>
        <begin position="98"/>
        <end position="180"/>
    </location>
</feature>
<keyword evidence="10" id="KW-1185">Reference proteome</keyword>
<dbReference type="InterPro" id="IPR009851">
    <property type="entry name" value="Mod_r"/>
</dbReference>
<keyword evidence="4" id="KW-0967">Endosome</keyword>